<evidence type="ECO:0000256" key="4">
    <source>
        <dbReference type="ARBA" id="ARBA00022475"/>
    </source>
</evidence>
<dbReference type="PROSITE" id="PS00154">
    <property type="entry name" value="ATPASE_E1_E2"/>
    <property type="match status" value="1"/>
</dbReference>
<keyword evidence="9" id="KW-1278">Translocase</keyword>
<evidence type="ECO:0000256" key="10">
    <source>
        <dbReference type="ARBA" id="ARBA00022989"/>
    </source>
</evidence>
<dbReference type="SUPFAM" id="SSF55008">
    <property type="entry name" value="HMA, heavy metal-associated domain"/>
    <property type="match status" value="1"/>
</dbReference>
<evidence type="ECO:0000256" key="1">
    <source>
        <dbReference type="ARBA" id="ARBA00004651"/>
    </source>
</evidence>
<feature type="transmembrane region" description="Helical" evidence="13">
    <location>
        <begin position="149"/>
        <end position="169"/>
    </location>
</feature>
<dbReference type="InterPro" id="IPR023298">
    <property type="entry name" value="ATPase_P-typ_TM_dom_sf"/>
</dbReference>
<name>A0A224AIG2_9FLAO</name>
<feature type="transmembrane region" description="Helical" evidence="13">
    <location>
        <begin position="181"/>
        <end position="203"/>
    </location>
</feature>
<keyword evidence="10 13" id="KW-1133">Transmembrane helix</keyword>
<dbReference type="Gene3D" id="2.70.150.10">
    <property type="entry name" value="Calcium-transporting ATPase, cytoplasmic transduction domain A"/>
    <property type="match status" value="1"/>
</dbReference>
<keyword evidence="8" id="KW-0460">Magnesium</keyword>
<dbReference type="PANTHER" id="PTHR43520:SF5">
    <property type="entry name" value="CATION-TRANSPORTING P-TYPE ATPASE-RELATED"/>
    <property type="match status" value="1"/>
</dbReference>
<dbReference type="NCBIfam" id="TIGR01494">
    <property type="entry name" value="ATPase_P-type"/>
    <property type="match status" value="1"/>
</dbReference>
<dbReference type="Gene3D" id="3.30.70.100">
    <property type="match status" value="1"/>
</dbReference>
<dbReference type="PRINTS" id="PR00943">
    <property type="entry name" value="CUATPASE"/>
</dbReference>
<dbReference type="InterPro" id="IPR059000">
    <property type="entry name" value="ATPase_P-type_domA"/>
</dbReference>
<dbReference type="SUPFAM" id="SSF81653">
    <property type="entry name" value="Calcium ATPase, transduction domain A"/>
    <property type="match status" value="1"/>
</dbReference>
<keyword evidence="3" id="KW-0813">Transport</keyword>
<evidence type="ECO:0000256" key="5">
    <source>
        <dbReference type="ARBA" id="ARBA00022553"/>
    </source>
</evidence>
<dbReference type="InterPro" id="IPR023299">
    <property type="entry name" value="ATPase_P-typ_cyto_dom_N"/>
</dbReference>
<dbReference type="OrthoDB" id="1521937at2"/>
<dbReference type="Gene3D" id="3.40.50.1000">
    <property type="entry name" value="HAD superfamily/HAD-like"/>
    <property type="match status" value="1"/>
</dbReference>
<evidence type="ECO:0000313" key="16">
    <source>
        <dbReference type="Proteomes" id="UP000263619"/>
    </source>
</evidence>
<keyword evidence="11" id="KW-0406">Ion transport</keyword>
<evidence type="ECO:0000256" key="12">
    <source>
        <dbReference type="ARBA" id="ARBA00023136"/>
    </source>
</evidence>
<keyword evidence="4" id="KW-1003">Cell membrane</keyword>
<accession>A0A224AIG2</accession>
<dbReference type="GO" id="GO:0016887">
    <property type="term" value="F:ATP hydrolysis activity"/>
    <property type="evidence" value="ECO:0007669"/>
    <property type="project" value="InterPro"/>
</dbReference>
<feature type="transmembrane region" description="Helical" evidence="13">
    <location>
        <begin position="393"/>
        <end position="417"/>
    </location>
</feature>
<keyword evidence="16" id="KW-1185">Reference proteome</keyword>
<dbReference type="RefSeq" id="WP_119305442.1">
    <property type="nucleotide sequence ID" value="NZ_AP014608.1"/>
</dbReference>
<evidence type="ECO:0000256" key="9">
    <source>
        <dbReference type="ARBA" id="ARBA00022967"/>
    </source>
</evidence>
<feature type="domain" description="P-type ATPase A" evidence="14">
    <location>
        <begin position="251"/>
        <end position="341"/>
    </location>
</feature>
<sequence length="745" mass="85830">MKKKNIFDFLDDERISDKIIDFNHKNITTVHFFIPSIHCGSCVLILENLPKLYQNILNSTVDFSSKKIWITYNNIEFKLSDIAQLLYSIGYKPSINFESIKNKKLLGRKLIGKLAISFFCFGNIMLLAIPEYVGAIKEDMWFMKHRNFFRYLMVILSLPVVFFSFTDYIKYAVLGLKKHILNMNVPISIGILVLFLWSCYEVFFDFGSGYFDSLSSFSLFLLISKIFQIHTHNKILSFDKNYKSFYPALITKIHSNEKEEKILLSSLKKGDLILIRNEEIIPADSILIKGNAILDNSFITGESDLISKKIGERIYAGSKQKGVAIIIKVIKNIDHSYLSLLWNKNKSYHFHHKKLFDLNSISTRFSQYFTPIILIISVITGVYWSFSKDISKIFHTVFSVLIITCPCALVLSLPLIFGNMIRFFSKKGFYIKDIFTMERLSSSKTLIFDKTGTITDPNKEKIYFIGNMKEEEKKIIASLLKNSIHPLSQKILSELSVKDFYFVKDFKEIIGKGLEGVIKNMPVKIGSYKYLGITNKIFNENEINKTTVFISINYKFIGYFLFRNYYRKGIEKMFQNLKEYKVIILSGDQNNLEKKYLKSILPKSSHIFFSQSPEDKLNYVKKLQEKGEEIIMFGDGINDCAALNQSEVGISVSENPTSFFPSCDAFIQSNCINQIFSFLKMAKTSKKLVFINFIISLFYNSIGIFFAITGKLNPLIAAILMPLSSFSVIFFSIISTWIVSRKLTL</sequence>
<evidence type="ECO:0000259" key="14">
    <source>
        <dbReference type="Pfam" id="PF00122"/>
    </source>
</evidence>
<feature type="transmembrane region" description="Helical" evidence="13">
    <location>
        <begin position="110"/>
        <end position="129"/>
    </location>
</feature>
<dbReference type="SUPFAM" id="SSF81665">
    <property type="entry name" value="Calcium ATPase, transmembrane domain M"/>
    <property type="match status" value="1"/>
</dbReference>
<dbReference type="GO" id="GO:0005507">
    <property type="term" value="F:copper ion binding"/>
    <property type="evidence" value="ECO:0007669"/>
    <property type="project" value="TreeGrafter"/>
</dbReference>
<dbReference type="GO" id="GO:0005886">
    <property type="term" value="C:plasma membrane"/>
    <property type="evidence" value="ECO:0007669"/>
    <property type="project" value="UniProtKB-SubCell"/>
</dbReference>
<dbReference type="InterPro" id="IPR036412">
    <property type="entry name" value="HAD-like_sf"/>
</dbReference>
<dbReference type="EMBL" id="AP014608">
    <property type="protein sequence ID" value="BBA17163.1"/>
    <property type="molecule type" value="Genomic_DNA"/>
</dbReference>
<dbReference type="PRINTS" id="PR00119">
    <property type="entry name" value="CATATPASE"/>
</dbReference>
<dbReference type="Pfam" id="PF00702">
    <property type="entry name" value="Hydrolase"/>
    <property type="match status" value="1"/>
</dbReference>
<dbReference type="Gene3D" id="3.40.1110.10">
    <property type="entry name" value="Calcium-transporting ATPase, cytoplasmic domain N"/>
    <property type="match status" value="1"/>
</dbReference>
<organism evidence="15 16">
    <name type="scientific">Blattabacterium cuenoti STAT</name>
    <dbReference type="NCBI Taxonomy" id="1457030"/>
    <lineage>
        <taxon>Bacteria</taxon>
        <taxon>Pseudomonadati</taxon>
        <taxon>Bacteroidota</taxon>
        <taxon>Flavobacteriia</taxon>
        <taxon>Flavobacteriales</taxon>
        <taxon>Blattabacteriaceae</taxon>
        <taxon>Blattabacterium</taxon>
    </lineage>
</organism>
<keyword evidence="12 13" id="KW-0472">Membrane</keyword>
<dbReference type="InterPro" id="IPR018303">
    <property type="entry name" value="ATPase_P-typ_P_site"/>
</dbReference>
<dbReference type="AlphaFoldDB" id="A0A224AIG2"/>
<keyword evidence="5" id="KW-0597">Phosphoprotein</keyword>
<keyword evidence="7" id="KW-0479">Metal-binding</keyword>
<dbReference type="SUPFAM" id="SSF56784">
    <property type="entry name" value="HAD-like"/>
    <property type="match status" value="1"/>
</dbReference>
<feature type="transmembrane region" description="Helical" evidence="13">
    <location>
        <begin position="688"/>
        <end position="709"/>
    </location>
</feature>
<evidence type="ECO:0000256" key="6">
    <source>
        <dbReference type="ARBA" id="ARBA00022692"/>
    </source>
</evidence>
<evidence type="ECO:0000256" key="3">
    <source>
        <dbReference type="ARBA" id="ARBA00022448"/>
    </source>
</evidence>
<proteinExistence type="inferred from homology"/>
<dbReference type="InterPro" id="IPR008250">
    <property type="entry name" value="ATPase_P-typ_transduc_dom_A_sf"/>
</dbReference>
<dbReference type="GO" id="GO:0055070">
    <property type="term" value="P:copper ion homeostasis"/>
    <property type="evidence" value="ECO:0007669"/>
    <property type="project" value="TreeGrafter"/>
</dbReference>
<evidence type="ECO:0000256" key="13">
    <source>
        <dbReference type="SAM" id="Phobius"/>
    </source>
</evidence>
<feature type="transmembrane region" description="Helical" evidence="13">
    <location>
        <begin position="715"/>
        <end position="739"/>
    </location>
</feature>
<dbReference type="GO" id="GO:0005524">
    <property type="term" value="F:ATP binding"/>
    <property type="evidence" value="ECO:0007669"/>
    <property type="project" value="InterPro"/>
</dbReference>
<dbReference type="InterPro" id="IPR023214">
    <property type="entry name" value="HAD_sf"/>
</dbReference>
<keyword evidence="6 13" id="KW-0812">Transmembrane</keyword>
<dbReference type="GO" id="GO:0043682">
    <property type="term" value="F:P-type divalent copper transporter activity"/>
    <property type="evidence" value="ECO:0007669"/>
    <property type="project" value="TreeGrafter"/>
</dbReference>
<dbReference type="Pfam" id="PF00122">
    <property type="entry name" value="E1-E2_ATPase"/>
    <property type="match status" value="1"/>
</dbReference>
<feature type="transmembrane region" description="Helical" evidence="13">
    <location>
        <begin position="368"/>
        <end position="387"/>
    </location>
</feature>
<comment type="subcellular location">
    <subcellularLocation>
        <location evidence="1">Cell membrane</location>
        <topology evidence="1">Multi-pass membrane protein</topology>
    </subcellularLocation>
</comment>
<comment type="similarity">
    <text evidence="2">Belongs to the cation transport ATPase (P-type) (TC 3.A.3) family. Type IB subfamily.</text>
</comment>
<dbReference type="InterPro" id="IPR001757">
    <property type="entry name" value="P_typ_ATPase"/>
</dbReference>
<gene>
    <name evidence="15" type="primary">cooI</name>
    <name evidence="15" type="ORF">STAT_228</name>
</gene>
<evidence type="ECO:0000256" key="8">
    <source>
        <dbReference type="ARBA" id="ARBA00022842"/>
    </source>
</evidence>
<feature type="transmembrane region" description="Helical" evidence="13">
    <location>
        <begin position="209"/>
        <end position="227"/>
    </location>
</feature>
<evidence type="ECO:0000256" key="7">
    <source>
        <dbReference type="ARBA" id="ARBA00022723"/>
    </source>
</evidence>
<dbReference type="PANTHER" id="PTHR43520">
    <property type="entry name" value="ATP7, ISOFORM B"/>
    <property type="match status" value="1"/>
</dbReference>
<evidence type="ECO:0000256" key="2">
    <source>
        <dbReference type="ARBA" id="ARBA00006024"/>
    </source>
</evidence>
<reference evidence="15 16" key="1">
    <citation type="submission" date="2014-06" db="EMBL/GenBank/DDBJ databases">
        <title>Genome sequence of the intracellular symbiont Blattabacterium cuenoti, strain STAT from the wood feeding cockroach Salganea taiwanensis taiwanensis.</title>
        <authorList>
            <person name="Kinjo Y."/>
            <person name="Ohkuma M."/>
            <person name="Tokuda G."/>
        </authorList>
    </citation>
    <scope>NUCLEOTIDE SEQUENCE [LARGE SCALE GENOMIC DNA]</scope>
    <source>
        <strain evidence="15 16">STAT</strain>
    </source>
</reference>
<dbReference type="Proteomes" id="UP000263619">
    <property type="component" value="Chromosome"/>
</dbReference>
<protein>
    <submittedName>
        <fullName evidence="15">E1-E2 family cation transport ATPase</fullName>
    </submittedName>
</protein>
<evidence type="ECO:0000256" key="11">
    <source>
        <dbReference type="ARBA" id="ARBA00023065"/>
    </source>
</evidence>
<dbReference type="InterPro" id="IPR036163">
    <property type="entry name" value="HMA_dom_sf"/>
</dbReference>
<evidence type="ECO:0000313" key="15">
    <source>
        <dbReference type="EMBL" id="BBA17163.1"/>
    </source>
</evidence>